<proteinExistence type="predicted"/>
<dbReference type="AlphaFoldDB" id="A0A1V3NJH3"/>
<accession>A0A1V3NJH3</accession>
<organism evidence="1 2">
    <name type="scientific">Thioalkalivibrio denitrificans</name>
    <dbReference type="NCBI Taxonomy" id="108003"/>
    <lineage>
        <taxon>Bacteria</taxon>
        <taxon>Pseudomonadati</taxon>
        <taxon>Pseudomonadota</taxon>
        <taxon>Gammaproteobacteria</taxon>
        <taxon>Chromatiales</taxon>
        <taxon>Ectothiorhodospiraceae</taxon>
        <taxon>Thioalkalivibrio</taxon>
    </lineage>
</organism>
<dbReference type="OrthoDB" id="5795570at2"/>
<protein>
    <recommendedName>
        <fullName evidence="3">Glycosyl transferase family 1 domain-containing protein</fullName>
    </recommendedName>
</protein>
<dbReference type="Gene3D" id="3.40.50.2000">
    <property type="entry name" value="Glycogen Phosphorylase B"/>
    <property type="match status" value="1"/>
</dbReference>
<keyword evidence="2" id="KW-1185">Reference proteome</keyword>
<name>A0A1V3NJH3_9GAMM</name>
<dbReference type="SUPFAM" id="SSF53756">
    <property type="entry name" value="UDP-Glycosyltransferase/glycogen phosphorylase"/>
    <property type="match status" value="1"/>
</dbReference>
<sequence>MVRRSACAFFVTEESLVDHARRIHRIEGPIRVTPLGRPGPALLRPEQDSESWSRFQSRADAWLEGGPGDGPCLLVVGTPENKYSHFWRLGELLDYARKKGIPLRAVVIAPLNEAYGRELREALSDHERSGAVLFSEKFVETDWPWAAEHCIALLRGYTDLSMSHAIYHAVSVGMPVLAMRGGIVPEVVLQEGIGVVLDEDFGNLNTALEQLRPLGPERSSAFLEKRTARRAARALLDAVETHSSENVER</sequence>
<reference evidence="1 2" key="1">
    <citation type="submission" date="2017-02" db="EMBL/GenBank/DDBJ databases">
        <title>Genomic diversity within the haloalkaliphilic genus Thioalkalivibrio.</title>
        <authorList>
            <person name="Ahn A.-C."/>
            <person name="Meier-Kolthoff J."/>
            <person name="Overmars L."/>
            <person name="Richter M."/>
            <person name="Woyke T."/>
            <person name="Sorokin D.Y."/>
            <person name="Muyzer G."/>
        </authorList>
    </citation>
    <scope>NUCLEOTIDE SEQUENCE [LARGE SCALE GENOMIC DNA]</scope>
    <source>
        <strain evidence="1 2">ALJD</strain>
    </source>
</reference>
<evidence type="ECO:0000313" key="1">
    <source>
        <dbReference type="EMBL" id="OOG24906.1"/>
    </source>
</evidence>
<comment type="caution">
    <text evidence="1">The sequence shown here is derived from an EMBL/GenBank/DDBJ whole genome shotgun (WGS) entry which is preliminary data.</text>
</comment>
<gene>
    <name evidence="1" type="ORF">B1C78_07790</name>
</gene>
<dbReference type="EMBL" id="MVBK01000043">
    <property type="protein sequence ID" value="OOG24906.1"/>
    <property type="molecule type" value="Genomic_DNA"/>
</dbReference>
<dbReference type="Proteomes" id="UP000189462">
    <property type="component" value="Unassembled WGS sequence"/>
</dbReference>
<evidence type="ECO:0000313" key="2">
    <source>
        <dbReference type="Proteomes" id="UP000189462"/>
    </source>
</evidence>
<evidence type="ECO:0008006" key="3">
    <source>
        <dbReference type="Google" id="ProtNLM"/>
    </source>
</evidence>